<sequence>MNNISNDLLDKFYDLADFDRNKRHNAVITLLKEFKLQEWYFVERLISGLSSSRAAARIGYTNALAVILSTVGKDWTPKSLFTLAEQKLPMDETENPGSFLGHHFLHFAMVCSDIYEKALCDIVKREMYLMDKGLAYAAADLLALCGNKLQARKFAKDFWPLVKENVVKPLDLLAPEWFYFVLMVVEKHASTLKSEISFVTENGELCFDSQNFTTVTNILKKADSFGGVELVLKLLLSSRKSNNFRTVYREIVEKWLFHGDQHKVISRVLPFINILLQKLDPEPTELLAVFSPEFVRFIRSLRKSAEYFVIYSTVEAVMMALKKSLISKEWEADCAAELLNNFDHVGDGNFDEFVGRSLKITDKILLRVPDKVQDLMSEALKEGGWKLRRIANVFPHWPSNAQGDVLKQFCKNNNWTVETRNAFCCCVASLFDVNLKIGISVGVHYKEEYENILKKFIRKNGIELKLPVTNDRMLTVFINVLAIWVITASNPDERLAYVRDLEELSTISGKISDNESSNSISVLIDLLLSLLSRSRRHHQSVAHYVFISFIPQMNLENLLHILEVSTINLSDEELIRDKEDSDSVDEEISDEDEYNKHEESDGENTSKINTVNDDDSETDEEINGSGLDENMEGSEVSEEFIDNLKAALGPAAADSGDDDRSSLSSTVSDDTMFRLDEGLAAVFRKRMKNSRALSTALVEQARQLRARCFDLLLIAVSSEAATFKAAELILPLIKSAQHALRRKDGEMVFRKATNLLKVIVKYRKNQLNEDMAIEMLDELVSVTSQVINPVMKDLIGDAVSFLFSACYNAKENIVSKNMREKIFDLFEKYITKNHHVMNDIVTTPIIKYPQAYFSELPRIIDFAFDENIRAFQRTEALSCALAFLRKDLAKTEKTEERKIWKRVTKCLCVFAQKYFSEFSLDNAKPRFFAYLVRILTSFASLAEKSNKMALREALVDGLQNLCDNSESWNTSNKLKSLNCASKSICGRNSLASLKHLLSILDH</sequence>
<dbReference type="GO" id="GO:0003723">
    <property type="term" value="F:RNA binding"/>
    <property type="evidence" value="ECO:0007669"/>
    <property type="project" value="TreeGrafter"/>
</dbReference>
<accession>A0A0N5CLY7</accession>
<dbReference type="EMBL" id="UYYF01000124">
    <property type="protein sequence ID" value="VDM96416.1"/>
    <property type="molecule type" value="Genomic_DNA"/>
</dbReference>
<evidence type="ECO:0000313" key="6">
    <source>
        <dbReference type="Proteomes" id="UP000276776"/>
    </source>
</evidence>
<evidence type="ECO:0000256" key="2">
    <source>
        <dbReference type="ARBA" id="ARBA00006809"/>
    </source>
</evidence>
<dbReference type="GO" id="GO:0043565">
    <property type="term" value="F:sequence-specific DNA binding"/>
    <property type="evidence" value="ECO:0007669"/>
    <property type="project" value="TreeGrafter"/>
</dbReference>
<dbReference type="GO" id="GO:0005730">
    <property type="term" value="C:nucleolus"/>
    <property type="evidence" value="ECO:0007669"/>
    <property type="project" value="InterPro"/>
</dbReference>
<comment type="similarity">
    <text evidence="2">Belongs to the MYBBP1A family.</text>
</comment>
<evidence type="ECO:0000313" key="7">
    <source>
        <dbReference type="WBParaSite" id="TCLT_0000114101-mRNA-1"/>
    </source>
</evidence>
<reference evidence="7" key="1">
    <citation type="submission" date="2017-02" db="UniProtKB">
        <authorList>
            <consortium name="WormBaseParasite"/>
        </authorList>
    </citation>
    <scope>IDENTIFICATION</scope>
</reference>
<dbReference type="OMA" id="EWFYFAL"/>
<dbReference type="Pfam" id="PF04931">
    <property type="entry name" value="DNA_pol_phi"/>
    <property type="match status" value="2"/>
</dbReference>
<dbReference type="InterPro" id="IPR007015">
    <property type="entry name" value="DNA_pol_V/MYBBP1A"/>
</dbReference>
<protein>
    <submittedName>
        <fullName evidence="7">Myb-binding protein 1A-like protein</fullName>
    </submittedName>
</protein>
<dbReference type="InterPro" id="IPR016024">
    <property type="entry name" value="ARM-type_fold"/>
</dbReference>
<dbReference type="PANTHER" id="PTHR13213">
    <property type="entry name" value="MYB-BINDING PROTEIN 1A FAMILY MEMBER"/>
    <property type="match status" value="1"/>
</dbReference>
<dbReference type="Proteomes" id="UP000276776">
    <property type="component" value="Unassembled WGS sequence"/>
</dbReference>
<dbReference type="SUPFAM" id="SSF48371">
    <property type="entry name" value="ARM repeat"/>
    <property type="match status" value="1"/>
</dbReference>
<feature type="compositionally biased region" description="Acidic residues" evidence="4">
    <location>
        <begin position="612"/>
        <end position="622"/>
    </location>
</feature>
<dbReference type="AlphaFoldDB" id="A0A0N5CLY7"/>
<dbReference type="OrthoDB" id="342531at2759"/>
<evidence type="ECO:0000313" key="5">
    <source>
        <dbReference type="EMBL" id="VDM96416.1"/>
    </source>
</evidence>
<reference evidence="5 6" key="2">
    <citation type="submission" date="2018-11" db="EMBL/GenBank/DDBJ databases">
        <authorList>
            <consortium name="Pathogen Informatics"/>
        </authorList>
    </citation>
    <scope>NUCLEOTIDE SEQUENCE [LARGE SCALE GENOMIC DNA]</scope>
</reference>
<dbReference type="STRING" id="103827.A0A0N5CLY7"/>
<comment type="subcellular location">
    <subcellularLocation>
        <location evidence="1">Nucleus</location>
    </subcellularLocation>
</comment>
<evidence type="ECO:0000256" key="3">
    <source>
        <dbReference type="ARBA" id="ARBA00023242"/>
    </source>
</evidence>
<organism evidence="7">
    <name type="scientific">Thelazia callipaeda</name>
    <name type="common">Oriental eyeworm</name>
    <name type="synonym">Parasitic nematode</name>
    <dbReference type="NCBI Taxonomy" id="103827"/>
    <lineage>
        <taxon>Eukaryota</taxon>
        <taxon>Metazoa</taxon>
        <taxon>Ecdysozoa</taxon>
        <taxon>Nematoda</taxon>
        <taxon>Chromadorea</taxon>
        <taxon>Rhabditida</taxon>
        <taxon>Spirurina</taxon>
        <taxon>Spiruromorpha</taxon>
        <taxon>Thelazioidea</taxon>
        <taxon>Thelaziidae</taxon>
        <taxon>Thelazia</taxon>
    </lineage>
</organism>
<proteinExistence type="inferred from homology"/>
<keyword evidence="6" id="KW-1185">Reference proteome</keyword>
<evidence type="ECO:0000256" key="4">
    <source>
        <dbReference type="SAM" id="MobiDB-lite"/>
    </source>
</evidence>
<feature type="region of interest" description="Disordered" evidence="4">
    <location>
        <begin position="576"/>
        <end position="635"/>
    </location>
</feature>
<gene>
    <name evidence="5" type="ORF">TCLT_LOCUS1142</name>
</gene>
<keyword evidence="3" id="KW-0539">Nucleus</keyword>
<dbReference type="WBParaSite" id="TCLT_0000114101-mRNA-1">
    <property type="protein sequence ID" value="TCLT_0000114101-mRNA-1"/>
    <property type="gene ID" value="TCLT_0000114101"/>
</dbReference>
<dbReference type="PANTHER" id="PTHR13213:SF2">
    <property type="entry name" value="MYB-BINDING PROTEIN 1A"/>
    <property type="match status" value="1"/>
</dbReference>
<evidence type="ECO:0000256" key="1">
    <source>
        <dbReference type="ARBA" id="ARBA00004123"/>
    </source>
</evidence>
<feature type="compositionally biased region" description="Acidic residues" evidence="4">
    <location>
        <begin position="582"/>
        <end position="593"/>
    </location>
</feature>
<dbReference type="GO" id="GO:0003714">
    <property type="term" value="F:transcription corepressor activity"/>
    <property type="evidence" value="ECO:0007669"/>
    <property type="project" value="TreeGrafter"/>
</dbReference>
<name>A0A0N5CLY7_THECL</name>